<protein>
    <submittedName>
        <fullName evidence="4">N-acetylmuramoyl-L-alanine amidase</fullName>
    </submittedName>
</protein>
<dbReference type="GO" id="GO:0042742">
    <property type="term" value="P:defense response to bacterium"/>
    <property type="evidence" value="ECO:0007669"/>
    <property type="project" value="UniProtKB-KW"/>
</dbReference>
<dbReference type="KEGG" id="vg:55803074"/>
<dbReference type="GeneID" id="55803074"/>
<dbReference type="RefSeq" id="YP_009873953.1">
    <property type="nucleotide sequence ID" value="NC_049340.1"/>
</dbReference>
<evidence type="ECO:0000313" key="4">
    <source>
        <dbReference type="EMBL" id="BBI90661.1"/>
    </source>
</evidence>
<dbReference type="InterPro" id="IPR036505">
    <property type="entry name" value="Amidase/PGRP_sf"/>
</dbReference>
<keyword evidence="2" id="KW-0081">Bacteriolytic enzyme</keyword>
<dbReference type="GO" id="GO:0001897">
    <property type="term" value="P:symbiont-mediated cytolysis of host cell"/>
    <property type="evidence" value="ECO:0007669"/>
    <property type="project" value="UniProtKB-ARBA"/>
</dbReference>
<feature type="domain" description="N-acetylmuramoyl-L-alanine amidase" evidence="3">
    <location>
        <begin position="39"/>
        <end position="208"/>
    </location>
</feature>
<evidence type="ECO:0000313" key="5">
    <source>
        <dbReference type="Proteomes" id="UP000422648"/>
    </source>
</evidence>
<keyword evidence="1" id="KW-0929">Antimicrobial</keyword>
<organism evidence="4 5">
    <name type="scientific">Tenacibaculum phage PTm1</name>
    <dbReference type="NCBI Taxonomy" id="2547425"/>
    <lineage>
        <taxon>Viruses</taxon>
        <taxon>Duplodnaviria</taxon>
        <taxon>Heunggongvirae</taxon>
        <taxon>Uroviricota</taxon>
        <taxon>Caudoviricetes</taxon>
        <taxon>Shirahamavirus</taxon>
        <taxon>Shirahamavirus PTm1</taxon>
    </lineage>
</organism>
<dbReference type="Proteomes" id="UP000422648">
    <property type="component" value="Segment"/>
</dbReference>
<dbReference type="EMBL" id="AP019524">
    <property type="protein sequence ID" value="BBI90661.1"/>
    <property type="molecule type" value="Genomic_DNA"/>
</dbReference>
<name>A0A5S9ERN9_9CAUD</name>
<dbReference type="Pfam" id="PF01510">
    <property type="entry name" value="Amidase_2"/>
    <property type="match status" value="1"/>
</dbReference>
<dbReference type="GO" id="GO:0008745">
    <property type="term" value="F:N-acetylmuramoyl-L-alanine amidase activity"/>
    <property type="evidence" value="ECO:0007669"/>
    <property type="project" value="InterPro"/>
</dbReference>
<dbReference type="SUPFAM" id="SSF55846">
    <property type="entry name" value="N-acetylmuramoyl-L-alanine amidase-like"/>
    <property type="match status" value="1"/>
</dbReference>
<sequence length="232" mass="26680">MYLEKCLTSEEILNVLSTRIKEVPFPSNQYYKEVFDKNQIVLHHTVSDGSSAKGDIATWLQSTARVSTSIIITENGIIHQCFDANYWGHALGLKRAYLKSKGFKDYLYRNKKLNKGAIQIELDSLGPVKSNGHSVAYGGRLRTNDIITYDNPYRGYKHFEKYSDDALETLYYLLRNLTEVYEIPTKYNEDMWDVSHRALNGADGIWTHTSYRVDKSDCHPDPNLIEVLKTLN</sequence>
<evidence type="ECO:0000259" key="3">
    <source>
        <dbReference type="Pfam" id="PF01510"/>
    </source>
</evidence>
<proteinExistence type="predicted"/>
<accession>A0A5S9ERN9</accession>
<evidence type="ECO:0000256" key="1">
    <source>
        <dbReference type="ARBA" id="ARBA00022529"/>
    </source>
</evidence>
<evidence type="ECO:0000256" key="2">
    <source>
        <dbReference type="ARBA" id="ARBA00022638"/>
    </source>
</evidence>
<dbReference type="Gene3D" id="3.40.80.10">
    <property type="entry name" value="Peptidoglycan recognition protein-like"/>
    <property type="match status" value="1"/>
</dbReference>
<reference evidence="4 5" key="1">
    <citation type="journal article" date="2019" name="Arch. Virol.">
        <title>A novel jumbo Tenacibaculum maritimum lytic phage with head-fiber-like appendages.</title>
        <authorList>
            <person name="Kawato Y."/>
            <person name="Istiqomah I."/>
            <person name="Gaafar A.Y."/>
            <person name="Hanaoka M."/>
            <person name="Ishimaru K."/>
            <person name="Yasuike M."/>
            <person name="Nishiki I."/>
            <person name="Nakamura Y."/>
            <person name="Fujiwara A."/>
            <person name="Nakai T."/>
        </authorList>
    </citation>
    <scope>NUCLEOTIDE SEQUENCE [LARGE SCALE GENOMIC DNA]</scope>
    <source>
        <strain evidence="4 5">PTm1</strain>
    </source>
</reference>
<keyword evidence="5" id="KW-1185">Reference proteome</keyword>
<dbReference type="InterPro" id="IPR002502">
    <property type="entry name" value="Amidase_domain"/>
</dbReference>
<dbReference type="GO" id="GO:0009253">
    <property type="term" value="P:peptidoglycan catabolic process"/>
    <property type="evidence" value="ECO:0007669"/>
    <property type="project" value="InterPro"/>
</dbReference>